<evidence type="ECO:0000259" key="12">
    <source>
        <dbReference type="Pfam" id="PF00593"/>
    </source>
</evidence>
<keyword evidence="11" id="KW-0732">Signal</keyword>
<feature type="domain" description="TonB-dependent receptor-like beta-barrel" evidence="12">
    <location>
        <begin position="362"/>
        <end position="790"/>
    </location>
</feature>
<dbReference type="InterPro" id="IPR000531">
    <property type="entry name" value="Beta-barrel_TonB"/>
</dbReference>
<dbReference type="AlphaFoldDB" id="A0A1E8FEW0"/>
<keyword evidence="15" id="KW-1185">Reference proteome</keyword>
<dbReference type="Gene3D" id="2.40.170.20">
    <property type="entry name" value="TonB-dependent receptor, beta-barrel domain"/>
    <property type="match status" value="1"/>
</dbReference>
<feature type="compositionally biased region" description="Acidic residues" evidence="10">
    <location>
        <begin position="652"/>
        <end position="666"/>
    </location>
</feature>
<dbReference type="STRING" id="1856405.BFC17_17725"/>
<feature type="region of interest" description="Disordered" evidence="10">
    <location>
        <begin position="499"/>
        <end position="522"/>
    </location>
</feature>
<feature type="region of interest" description="Disordered" evidence="10">
    <location>
        <begin position="336"/>
        <end position="363"/>
    </location>
</feature>
<evidence type="ECO:0000256" key="1">
    <source>
        <dbReference type="ARBA" id="ARBA00004571"/>
    </source>
</evidence>
<dbReference type="InterPro" id="IPR037066">
    <property type="entry name" value="Plug_dom_sf"/>
</dbReference>
<sequence length="821" mass="90376">MLRKSVIGAAVVMALGAQATVAATIEGKITNQAGTAVEGAEVRIEGSKQVTFTDASGYYKFSDVKAPHVHLHVYSPDYIHGDNDLGDISGDQVADFVLTPVSVENIVVTASVLGSSVLESVTPVSVIDEYQLRKIQAETLGETLKNTPGVHSTYFGPVASSPVIRGNDGPRVKIVQNGLDVSDVSRIGPDHNVAANSTSATQVEVLRGPATLQYGSGAIGGVVNVVDKRIPREVPAGLEGDVEANYATVNDGKFGRFNLTGGQNNIAFHVDGFKRKTDNVDIPGYASVNPDEDEQPGTLESSAMDTTNITAGLSLADDQGYFGFSVEKLDNLYGVPGHSHHHEEEHEGETEEEHAEHAGEEGTNLDVDMTRYQAAGEWYSPFKGISSLKFGAAYTDYEHVEIEDGQVGTRFTNQGSDIRLAATHADIDAWHGVFGLQYHNSDYAAEGEEAYTPPTETESMALFLVEQKKFGSVILELGGRLERTTYNADSIDFELEVAEHEEEHHDEEEGHEDEHHEDEHEEHELAFNFDEYAFTSSSLSAGVNWEYTPGYSVALTLSRNERAPSMQELFSAGQHLATQTFEVGLVFDMDEDGEVSENLRSVKEEVSNNIDLTFRKFSGDSGYTLSFFYNQADDYIYQSATDLTALAHGHEEEEEEVHDEHEEAEEHEEHAEEGTPVYYFNQDDATIYGVEAEGFVDLNVNWRVSVFGDYIRAKIDSDNLPRIPPLRLGSTISYEGEALSSELSVVWYDDQTKTTQYETATDGYTLVNASVDYRLSDTQDWTVYVRANNLFDEEARVHTSFLKDQAPLPGRNFTLGTRLSF</sequence>
<evidence type="ECO:0000256" key="9">
    <source>
        <dbReference type="RuleBase" id="RU003357"/>
    </source>
</evidence>
<dbReference type="SUPFAM" id="SSF49464">
    <property type="entry name" value="Carboxypeptidase regulatory domain-like"/>
    <property type="match status" value="1"/>
</dbReference>
<dbReference type="InterPro" id="IPR039426">
    <property type="entry name" value="TonB-dep_rcpt-like"/>
</dbReference>
<evidence type="ECO:0000256" key="3">
    <source>
        <dbReference type="ARBA" id="ARBA00022452"/>
    </source>
</evidence>
<dbReference type="PANTHER" id="PTHR30069">
    <property type="entry name" value="TONB-DEPENDENT OUTER MEMBRANE RECEPTOR"/>
    <property type="match status" value="1"/>
</dbReference>
<feature type="region of interest" description="Disordered" evidence="10">
    <location>
        <begin position="650"/>
        <end position="673"/>
    </location>
</feature>
<proteinExistence type="inferred from homology"/>
<organism evidence="14 15">
    <name type="scientific">Alteromonas lipolytica</name>
    <dbReference type="NCBI Taxonomy" id="1856405"/>
    <lineage>
        <taxon>Bacteria</taxon>
        <taxon>Pseudomonadati</taxon>
        <taxon>Pseudomonadota</taxon>
        <taxon>Gammaproteobacteria</taxon>
        <taxon>Alteromonadales</taxon>
        <taxon>Alteromonadaceae</taxon>
        <taxon>Alteromonas/Salinimonas group</taxon>
        <taxon>Alteromonas</taxon>
    </lineage>
</organism>
<dbReference type="EMBL" id="MJIC01000011">
    <property type="protein sequence ID" value="OFI34475.1"/>
    <property type="molecule type" value="Genomic_DNA"/>
</dbReference>
<evidence type="ECO:0000256" key="10">
    <source>
        <dbReference type="SAM" id="MobiDB-lite"/>
    </source>
</evidence>
<evidence type="ECO:0000256" key="6">
    <source>
        <dbReference type="ARBA" id="ARBA00023136"/>
    </source>
</evidence>
<keyword evidence="5 9" id="KW-0798">TonB box</keyword>
<dbReference type="GO" id="GO:0009279">
    <property type="term" value="C:cell outer membrane"/>
    <property type="evidence" value="ECO:0007669"/>
    <property type="project" value="UniProtKB-SubCell"/>
</dbReference>
<dbReference type="Proteomes" id="UP000176037">
    <property type="component" value="Unassembled WGS sequence"/>
</dbReference>
<accession>A0A1E8FEW0</accession>
<evidence type="ECO:0000256" key="2">
    <source>
        <dbReference type="ARBA" id="ARBA00022448"/>
    </source>
</evidence>
<name>A0A1E8FEW0_9ALTE</name>
<evidence type="ECO:0000256" key="4">
    <source>
        <dbReference type="ARBA" id="ARBA00022692"/>
    </source>
</evidence>
<dbReference type="PANTHER" id="PTHR30069:SF40">
    <property type="entry name" value="TONB-DEPENDENT RECEPTOR NMB0964-RELATED"/>
    <property type="match status" value="1"/>
</dbReference>
<dbReference type="Pfam" id="PF00593">
    <property type="entry name" value="TonB_dep_Rec_b-barrel"/>
    <property type="match status" value="1"/>
</dbReference>
<keyword evidence="2 8" id="KW-0813">Transport</keyword>
<dbReference type="GO" id="GO:0044718">
    <property type="term" value="P:siderophore transmembrane transport"/>
    <property type="evidence" value="ECO:0007669"/>
    <property type="project" value="TreeGrafter"/>
</dbReference>
<keyword evidence="7 8" id="KW-0998">Cell outer membrane</keyword>
<evidence type="ECO:0000256" key="11">
    <source>
        <dbReference type="SAM" id="SignalP"/>
    </source>
</evidence>
<comment type="similarity">
    <text evidence="8 9">Belongs to the TonB-dependent receptor family.</text>
</comment>
<reference evidence="14 15" key="1">
    <citation type="submission" date="2016-09" db="EMBL/GenBank/DDBJ databases">
        <title>Alteromonas lipolytica, a new species isolated from sea water.</title>
        <authorList>
            <person name="Wu Y.-H."/>
            <person name="Cheng H."/>
            <person name="Xu X.-W."/>
        </authorList>
    </citation>
    <scope>NUCLEOTIDE SEQUENCE [LARGE SCALE GENOMIC DNA]</scope>
    <source>
        <strain evidence="14 15">JW12</strain>
    </source>
</reference>
<dbReference type="GO" id="GO:0015344">
    <property type="term" value="F:siderophore uptake transmembrane transporter activity"/>
    <property type="evidence" value="ECO:0007669"/>
    <property type="project" value="TreeGrafter"/>
</dbReference>
<dbReference type="Pfam" id="PF07715">
    <property type="entry name" value="Plug"/>
    <property type="match status" value="1"/>
</dbReference>
<evidence type="ECO:0000313" key="14">
    <source>
        <dbReference type="EMBL" id="OFI34475.1"/>
    </source>
</evidence>
<dbReference type="Gene3D" id="2.170.130.10">
    <property type="entry name" value="TonB-dependent receptor, plug domain"/>
    <property type="match status" value="1"/>
</dbReference>
<dbReference type="Gene3D" id="2.60.40.1120">
    <property type="entry name" value="Carboxypeptidase-like, regulatory domain"/>
    <property type="match status" value="1"/>
</dbReference>
<comment type="caution">
    <text evidence="14">The sequence shown here is derived from an EMBL/GenBank/DDBJ whole genome shotgun (WGS) entry which is preliminary data.</text>
</comment>
<feature type="chain" id="PRO_5009214109" evidence="11">
    <location>
        <begin position="20"/>
        <end position="821"/>
    </location>
</feature>
<feature type="signal peptide" evidence="11">
    <location>
        <begin position="1"/>
        <end position="19"/>
    </location>
</feature>
<feature type="domain" description="TonB-dependent receptor plug" evidence="13">
    <location>
        <begin position="119"/>
        <end position="222"/>
    </location>
</feature>
<keyword evidence="6 8" id="KW-0472">Membrane</keyword>
<evidence type="ECO:0000259" key="13">
    <source>
        <dbReference type="Pfam" id="PF07715"/>
    </source>
</evidence>
<comment type="subcellular location">
    <subcellularLocation>
        <location evidence="1 8">Cell outer membrane</location>
        <topology evidence="1 8">Multi-pass membrane protein</topology>
    </subcellularLocation>
</comment>
<keyword evidence="4 8" id="KW-0812">Transmembrane</keyword>
<keyword evidence="14" id="KW-0675">Receptor</keyword>
<dbReference type="Pfam" id="PF13620">
    <property type="entry name" value="CarboxypepD_reg"/>
    <property type="match status" value="1"/>
</dbReference>
<dbReference type="InterPro" id="IPR008969">
    <property type="entry name" value="CarboxyPept-like_regulatory"/>
</dbReference>
<dbReference type="OrthoDB" id="9795928at2"/>
<dbReference type="PROSITE" id="PS52016">
    <property type="entry name" value="TONB_DEPENDENT_REC_3"/>
    <property type="match status" value="1"/>
</dbReference>
<keyword evidence="3 8" id="KW-1134">Transmembrane beta strand</keyword>
<evidence type="ECO:0000256" key="5">
    <source>
        <dbReference type="ARBA" id="ARBA00023077"/>
    </source>
</evidence>
<evidence type="ECO:0000256" key="7">
    <source>
        <dbReference type="ARBA" id="ARBA00023237"/>
    </source>
</evidence>
<gene>
    <name evidence="14" type="ORF">BFC17_17725</name>
</gene>
<evidence type="ECO:0000313" key="15">
    <source>
        <dbReference type="Proteomes" id="UP000176037"/>
    </source>
</evidence>
<feature type="compositionally biased region" description="Basic and acidic residues" evidence="10">
    <location>
        <begin position="512"/>
        <end position="522"/>
    </location>
</feature>
<protein>
    <submittedName>
        <fullName evidence="14">TonB-dependent receptor</fullName>
    </submittedName>
</protein>
<dbReference type="InterPro" id="IPR012910">
    <property type="entry name" value="Plug_dom"/>
</dbReference>
<evidence type="ECO:0000256" key="8">
    <source>
        <dbReference type="PROSITE-ProRule" id="PRU01360"/>
    </source>
</evidence>
<dbReference type="SUPFAM" id="SSF56935">
    <property type="entry name" value="Porins"/>
    <property type="match status" value="1"/>
</dbReference>
<dbReference type="InterPro" id="IPR036942">
    <property type="entry name" value="Beta-barrel_TonB_sf"/>
</dbReference>
<dbReference type="RefSeq" id="WP_070176346.1">
    <property type="nucleotide sequence ID" value="NZ_BMJR01000012.1"/>
</dbReference>